<evidence type="ECO:0000313" key="2">
    <source>
        <dbReference type="EMBL" id="OHA00478.1"/>
    </source>
</evidence>
<accession>A0A1G2KM00</accession>
<evidence type="ECO:0000259" key="1">
    <source>
        <dbReference type="PROSITE" id="PS50164"/>
    </source>
</evidence>
<comment type="caution">
    <text evidence="2">The sequence shown here is derived from an EMBL/GenBank/DDBJ whole genome shotgun (WGS) entry which is preliminary data.</text>
</comment>
<dbReference type="Proteomes" id="UP000177362">
    <property type="component" value="Unassembled WGS sequence"/>
</dbReference>
<dbReference type="PROSITE" id="PS50164">
    <property type="entry name" value="GIY_YIG"/>
    <property type="match status" value="1"/>
</dbReference>
<feature type="domain" description="GIY-YIG" evidence="1">
    <location>
        <begin position="1"/>
        <end position="60"/>
    </location>
</feature>
<dbReference type="AlphaFoldDB" id="A0A1G2KM00"/>
<sequence length="64" mass="7416">YIGCTSDLKDRIARHSKAQIPATKNRLPVKLFAYFAFKDKYTAYNFEKYLKSGSGRAFLKKHLV</sequence>
<reference evidence="2 3" key="1">
    <citation type="journal article" date="2016" name="Nat. Commun.">
        <title>Thousands of microbial genomes shed light on interconnected biogeochemical processes in an aquifer system.</title>
        <authorList>
            <person name="Anantharaman K."/>
            <person name="Brown C.T."/>
            <person name="Hug L.A."/>
            <person name="Sharon I."/>
            <person name="Castelle C.J."/>
            <person name="Probst A.J."/>
            <person name="Thomas B.C."/>
            <person name="Singh A."/>
            <person name="Wilkins M.J."/>
            <person name="Karaoz U."/>
            <person name="Brodie E.L."/>
            <person name="Williams K.H."/>
            <person name="Hubbard S.S."/>
            <person name="Banfield J.F."/>
        </authorList>
    </citation>
    <scope>NUCLEOTIDE SEQUENCE [LARGE SCALE GENOMIC DNA]</scope>
</reference>
<proteinExistence type="predicted"/>
<protein>
    <submittedName>
        <fullName evidence="2">Excinuclease ABC subunit C</fullName>
    </submittedName>
</protein>
<organism evidence="2 3">
    <name type="scientific">Candidatus Sungbacteria bacterium RIFCSPHIGHO2_02_FULL_49_12</name>
    <dbReference type="NCBI Taxonomy" id="1802271"/>
    <lineage>
        <taxon>Bacteria</taxon>
        <taxon>Candidatus Sungiibacteriota</taxon>
    </lineage>
</organism>
<dbReference type="SUPFAM" id="SSF82771">
    <property type="entry name" value="GIY-YIG endonuclease"/>
    <property type="match status" value="1"/>
</dbReference>
<evidence type="ECO:0000313" key="3">
    <source>
        <dbReference type="Proteomes" id="UP000177362"/>
    </source>
</evidence>
<name>A0A1G2KM00_9BACT</name>
<dbReference type="Pfam" id="PF01541">
    <property type="entry name" value="GIY-YIG"/>
    <property type="match status" value="1"/>
</dbReference>
<dbReference type="InterPro" id="IPR000305">
    <property type="entry name" value="GIY-YIG_endonuc"/>
</dbReference>
<dbReference type="InterPro" id="IPR035901">
    <property type="entry name" value="GIY-YIG_endonuc_sf"/>
</dbReference>
<dbReference type="Gene3D" id="3.40.1440.10">
    <property type="entry name" value="GIY-YIG endonuclease"/>
    <property type="match status" value="1"/>
</dbReference>
<gene>
    <name evidence="2" type="ORF">A3C11_00630</name>
</gene>
<feature type="non-terminal residue" evidence="2">
    <location>
        <position position="1"/>
    </location>
</feature>
<dbReference type="EMBL" id="MHQJ01000045">
    <property type="protein sequence ID" value="OHA00478.1"/>
    <property type="molecule type" value="Genomic_DNA"/>
</dbReference>